<dbReference type="AlphaFoldDB" id="I8T4T6"/>
<proteinExistence type="predicted"/>
<dbReference type="EMBL" id="AKGD01000003">
    <property type="protein sequence ID" value="EIT68748.1"/>
    <property type="molecule type" value="Genomic_DNA"/>
</dbReference>
<evidence type="ECO:0000313" key="1">
    <source>
        <dbReference type="EMBL" id="EIT68748.1"/>
    </source>
</evidence>
<accession>I8T4T6</accession>
<evidence type="ECO:0000313" key="2">
    <source>
        <dbReference type="Proteomes" id="UP000003704"/>
    </source>
</evidence>
<protein>
    <submittedName>
        <fullName evidence="1">Uncharacterized protein</fullName>
    </submittedName>
</protein>
<organism evidence="1 2">
    <name type="scientific">Hydrocarboniphaga effusa AP103</name>
    <dbReference type="NCBI Taxonomy" id="1172194"/>
    <lineage>
        <taxon>Bacteria</taxon>
        <taxon>Pseudomonadati</taxon>
        <taxon>Pseudomonadota</taxon>
        <taxon>Gammaproteobacteria</taxon>
        <taxon>Nevskiales</taxon>
        <taxon>Nevskiaceae</taxon>
        <taxon>Hydrocarboniphaga</taxon>
    </lineage>
</organism>
<dbReference type="STRING" id="1172194.WQQ_39430"/>
<dbReference type="Proteomes" id="UP000003704">
    <property type="component" value="Unassembled WGS sequence"/>
</dbReference>
<keyword evidence="2" id="KW-1185">Reference proteome</keyword>
<gene>
    <name evidence="1" type="ORF">WQQ_39430</name>
</gene>
<name>I8T4T6_9GAMM</name>
<sequence>MVRAQRARNRDFMKFYLILSLSAISGSDEHFNTNSPIFSQSVLK</sequence>
<reference evidence="1 2" key="1">
    <citation type="journal article" date="2012" name="J. Bacteriol.">
        <title>Genome Sequence of n-Alkane-Degrading Hydrocarboniphaga effusa Strain AP103T (ATCC BAA-332T).</title>
        <authorList>
            <person name="Chang H.K."/>
            <person name="Zylstra G.J."/>
            <person name="Chae J.C."/>
        </authorList>
    </citation>
    <scope>NUCLEOTIDE SEQUENCE [LARGE SCALE GENOMIC DNA]</scope>
    <source>
        <strain evidence="1 2">AP103</strain>
    </source>
</reference>
<comment type="caution">
    <text evidence="1">The sequence shown here is derived from an EMBL/GenBank/DDBJ whole genome shotgun (WGS) entry which is preliminary data.</text>
</comment>